<feature type="compositionally biased region" description="Polar residues" evidence="1">
    <location>
        <begin position="28"/>
        <end position="45"/>
    </location>
</feature>
<feature type="compositionally biased region" description="Low complexity" evidence="1">
    <location>
        <begin position="157"/>
        <end position="171"/>
    </location>
</feature>
<dbReference type="HOGENOM" id="CLU_037529_2_0_1"/>
<dbReference type="Proteomes" id="UP000029964">
    <property type="component" value="Unassembled WGS sequence"/>
</dbReference>
<dbReference type="PANTHER" id="PTHR39606:SF1">
    <property type="entry name" value="CELL SURFACE PROTEIN"/>
    <property type="match status" value="1"/>
</dbReference>
<feature type="compositionally biased region" description="Basic and acidic residues" evidence="1">
    <location>
        <begin position="7"/>
        <end position="18"/>
    </location>
</feature>
<dbReference type="EMBL" id="JPKY01000147">
    <property type="protein sequence ID" value="KFH41091.1"/>
    <property type="molecule type" value="Genomic_DNA"/>
</dbReference>
<keyword evidence="3" id="KW-1185">Reference proteome</keyword>
<feature type="compositionally biased region" description="Basic and acidic residues" evidence="1">
    <location>
        <begin position="298"/>
        <end position="316"/>
    </location>
</feature>
<gene>
    <name evidence="2" type="ORF">ACRE_082030</name>
</gene>
<proteinExistence type="predicted"/>
<feature type="compositionally biased region" description="Polar residues" evidence="1">
    <location>
        <begin position="320"/>
        <end position="338"/>
    </location>
</feature>
<feature type="compositionally biased region" description="Gly residues" evidence="1">
    <location>
        <begin position="147"/>
        <end position="156"/>
    </location>
</feature>
<accession>A0A086SVF9</accession>
<feature type="compositionally biased region" description="Low complexity" evidence="1">
    <location>
        <begin position="112"/>
        <end position="124"/>
    </location>
</feature>
<dbReference type="AlphaFoldDB" id="A0A086SVF9"/>
<protein>
    <submittedName>
        <fullName evidence="2">Uncharacterized protein</fullName>
    </submittedName>
</protein>
<name>A0A086SVF9_HAPC1</name>
<dbReference type="STRING" id="857340.A0A086SVF9"/>
<feature type="compositionally biased region" description="Low complexity" evidence="1">
    <location>
        <begin position="267"/>
        <end position="297"/>
    </location>
</feature>
<feature type="compositionally biased region" description="Gly residues" evidence="1">
    <location>
        <begin position="237"/>
        <end position="246"/>
    </location>
</feature>
<evidence type="ECO:0000256" key="1">
    <source>
        <dbReference type="SAM" id="MobiDB-lite"/>
    </source>
</evidence>
<comment type="caution">
    <text evidence="2">The sequence shown here is derived from an EMBL/GenBank/DDBJ whole genome shotgun (WGS) entry which is preliminary data.</text>
</comment>
<dbReference type="PANTHER" id="PTHR39606">
    <property type="entry name" value="SURFACE PROTEIN, PUTATIVE-RELATED"/>
    <property type="match status" value="1"/>
</dbReference>
<feature type="compositionally biased region" description="Basic and acidic residues" evidence="1">
    <location>
        <begin position="222"/>
        <end position="232"/>
    </location>
</feature>
<sequence>MSGITNKIKDTLQGDKTHHQPQGAYGTTHGTNTIDPTAPRTTATHGQPGAFNTTGTAGVPAGGVTGGNYSYGTSGPAPRTDGPHKSDMMNKVDPRVDSDRDYSKNMGLNPHGTADTGGITRTAGAGAGGAHVAPLSGTHQAAAPIGGTTGTTGGFTGSRNTTMPSSATAGHGTTGGLTGTTGHATTGAGLTGSHQTTGVTGSGAPEGAFGPHSTRVANAADPRIDSDLDNRRNVGTAGHGTTGAGLTGAHHTPGTTGHGAAGGGLTGSHHTPGTTGQHTTGHPAGTATGPAPHTAGPHKSDMMNKIDPRVDSDLDGSKTIGGNKTFAGSNVGGTHTTH</sequence>
<evidence type="ECO:0000313" key="3">
    <source>
        <dbReference type="Proteomes" id="UP000029964"/>
    </source>
</evidence>
<feature type="compositionally biased region" description="Basic and acidic residues" evidence="1">
    <location>
        <begin position="81"/>
        <end position="103"/>
    </location>
</feature>
<feature type="compositionally biased region" description="Gly residues" evidence="1">
    <location>
        <begin position="256"/>
        <end position="266"/>
    </location>
</feature>
<feature type="region of interest" description="Disordered" evidence="1">
    <location>
        <begin position="1"/>
        <end position="338"/>
    </location>
</feature>
<organism evidence="2 3">
    <name type="scientific">Hapsidospora chrysogenum (strain ATCC 11550 / CBS 779.69 / DSM 880 / IAM 14645 / JCM 23072 / IMI 49137)</name>
    <name type="common">Acremonium chrysogenum</name>
    <dbReference type="NCBI Taxonomy" id="857340"/>
    <lineage>
        <taxon>Eukaryota</taxon>
        <taxon>Fungi</taxon>
        <taxon>Dikarya</taxon>
        <taxon>Ascomycota</taxon>
        <taxon>Pezizomycotina</taxon>
        <taxon>Sordariomycetes</taxon>
        <taxon>Hypocreomycetidae</taxon>
        <taxon>Hypocreales</taxon>
        <taxon>Bionectriaceae</taxon>
        <taxon>Hapsidospora</taxon>
    </lineage>
</organism>
<dbReference type="OrthoDB" id="2590867at2759"/>
<feature type="compositionally biased region" description="Low complexity" evidence="1">
    <location>
        <begin position="180"/>
        <end position="192"/>
    </location>
</feature>
<evidence type="ECO:0000313" key="2">
    <source>
        <dbReference type="EMBL" id="KFH41091.1"/>
    </source>
</evidence>
<reference evidence="3" key="1">
    <citation type="journal article" date="2014" name="Genome Announc.">
        <title>Genome sequence and annotation of Acremonium chrysogenum, producer of the beta-lactam antibiotic cephalosporin C.</title>
        <authorList>
            <person name="Terfehr D."/>
            <person name="Dahlmann T.A."/>
            <person name="Specht T."/>
            <person name="Zadra I."/>
            <person name="Kuernsteiner H."/>
            <person name="Kueck U."/>
        </authorList>
    </citation>
    <scope>NUCLEOTIDE SEQUENCE [LARGE SCALE GENOMIC DNA]</scope>
    <source>
        <strain evidence="3">ATCC 11550 / CBS 779.69 / DSM 880 / IAM 14645 / JCM 23072 / IMI 49137</strain>
    </source>
</reference>